<dbReference type="NCBIfam" id="TIGR01538">
    <property type="entry name" value="portal_SPP1"/>
    <property type="match status" value="1"/>
</dbReference>
<dbReference type="InterPro" id="IPR021145">
    <property type="entry name" value="Portal_protein_SPP1_Gp6-like"/>
</dbReference>
<dbReference type="RefSeq" id="WP_226385471.1">
    <property type="nucleotide sequence ID" value="NZ_JADCKA010000009.1"/>
</dbReference>
<proteinExistence type="predicted"/>
<protein>
    <submittedName>
        <fullName evidence="1">Phage portal protein</fullName>
    </submittedName>
</protein>
<evidence type="ECO:0000313" key="1">
    <source>
        <dbReference type="EMBL" id="MBE5035823.1"/>
    </source>
</evidence>
<organism evidence="1 2">
    <name type="scientific">Gallibacter intestinalis</name>
    <dbReference type="NCBI Taxonomy" id="2779356"/>
    <lineage>
        <taxon>Bacteria</taxon>
        <taxon>Bacillati</taxon>
        <taxon>Bacillota</taxon>
        <taxon>Clostridia</taxon>
        <taxon>Eubacteriales</taxon>
        <taxon>Eubacteriaceae</taxon>
        <taxon>Gallibacter</taxon>
    </lineage>
</organism>
<dbReference type="Proteomes" id="UP001516588">
    <property type="component" value="Unassembled WGS sequence"/>
</dbReference>
<name>A0ABR9QY49_9FIRM</name>
<sequence length="486" mass="55427">MYRLSSDKELTPSKLSEFIADWRRDSTTRYVPLQNAYKTKYDIFTAPPKPSWKPDNRIAVNFAKYIVDTMNGFFIGIPVKTTGTDEKVVEYVDFIDRYNGQDDNNAELSKICSIYGKGYEMYYVDNDGQIGITYLSPLEAFMIYDDSVLETPRYFVRLYKDDGGVLHGSVSDNRTARYFTDKNNFKMTDERLHGFDGVPATEFKENEEEIGIFEPVMSLINAYNKAISEKANDVDYFGDAYLKVLGAVLDQEGLANLRANRIINFEGLDSEKVIVEFLQKPDGDNTQENLIKRLEKLIFQISMCANISDEDFGNSSGIALRYKLLAMSNLAKTKERKFKAGMQNRYKLIFSNPISGMAKDAWVGLDFKFTQNYPANLLEEAQIAAQLSGITSKETQLKVLSVVDDVQSEIERIDSDIDPLVYATDFPTNRTNEKEDTKKPTMYEITSILTKRNNGNLTYNNALRMLVRIGLDEEEARLLLDDKDIV</sequence>
<gene>
    <name evidence="1" type="ORF">INF20_05990</name>
</gene>
<dbReference type="Pfam" id="PF05133">
    <property type="entry name" value="SPP1_portal"/>
    <property type="match status" value="1"/>
</dbReference>
<dbReference type="EMBL" id="JADCKA010000009">
    <property type="protein sequence ID" value="MBE5035823.1"/>
    <property type="molecule type" value="Genomic_DNA"/>
</dbReference>
<accession>A0ABR9QY49</accession>
<comment type="caution">
    <text evidence="1">The sequence shown here is derived from an EMBL/GenBank/DDBJ whole genome shotgun (WGS) entry which is preliminary data.</text>
</comment>
<keyword evidence="2" id="KW-1185">Reference proteome</keyword>
<dbReference type="InterPro" id="IPR006428">
    <property type="entry name" value="Portal_SPP1-type"/>
</dbReference>
<reference evidence="1 2" key="1">
    <citation type="submission" date="2020-10" db="EMBL/GenBank/DDBJ databases">
        <title>ChiBAC.</title>
        <authorList>
            <person name="Zenner C."/>
            <person name="Hitch T.C.A."/>
            <person name="Clavel T."/>
        </authorList>
    </citation>
    <scope>NUCLEOTIDE SEQUENCE [LARGE SCALE GENOMIC DNA]</scope>
    <source>
        <strain evidence="1 2">DSM 108706</strain>
    </source>
</reference>
<evidence type="ECO:0000313" key="2">
    <source>
        <dbReference type="Proteomes" id="UP001516588"/>
    </source>
</evidence>